<dbReference type="Pfam" id="PF01292">
    <property type="entry name" value="Ni_hydr_CYTB"/>
    <property type="match status" value="1"/>
</dbReference>
<feature type="transmembrane region" description="Helical" evidence="13">
    <location>
        <begin position="88"/>
        <end position="107"/>
    </location>
</feature>
<evidence type="ECO:0000259" key="14">
    <source>
        <dbReference type="Pfam" id="PF01292"/>
    </source>
</evidence>
<keyword evidence="6 13" id="KW-0812">Transmembrane</keyword>
<comment type="similarity">
    <text evidence="12">Belongs to the cytochrome b561 family.</text>
</comment>
<dbReference type="PANTHER" id="PTHR30529:SF1">
    <property type="entry name" value="CYTOCHROME B561 HOMOLOG 2"/>
    <property type="match status" value="1"/>
</dbReference>
<comment type="cofactor">
    <cofactor evidence="1">
        <name>heme b</name>
        <dbReference type="ChEBI" id="CHEBI:60344"/>
    </cofactor>
</comment>
<dbReference type="RefSeq" id="WP_047094066.1">
    <property type="nucleotide sequence ID" value="NZ_LBHU01000003.1"/>
</dbReference>
<feature type="transmembrane region" description="Helical" evidence="13">
    <location>
        <begin position="12"/>
        <end position="29"/>
    </location>
</feature>
<organism evidence="15 16">
    <name type="scientific">Aurantiacibacter marinus</name>
    <dbReference type="NCBI Taxonomy" id="874156"/>
    <lineage>
        <taxon>Bacteria</taxon>
        <taxon>Pseudomonadati</taxon>
        <taxon>Pseudomonadota</taxon>
        <taxon>Alphaproteobacteria</taxon>
        <taxon>Sphingomonadales</taxon>
        <taxon>Erythrobacteraceae</taxon>
        <taxon>Aurantiacibacter</taxon>
    </lineage>
</organism>
<evidence type="ECO:0000256" key="5">
    <source>
        <dbReference type="ARBA" id="ARBA00022617"/>
    </source>
</evidence>
<dbReference type="InterPro" id="IPR052168">
    <property type="entry name" value="Cytochrome_b561_oxidase"/>
</dbReference>
<accession>A0A0H0XLD4</accession>
<keyword evidence="8" id="KW-0249">Electron transport</keyword>
<dbReference type="SUPFAM" id="SSF81342">
    <property type="entry name" value="Transmembrane di-heme cytochromes"/>
    <property type="match status" value="1"/>
</dbReference>
<name>A0A0H0XLD4_9SPHN</name>
<reference evidence="15 16" key="1">
    <citation type="submission" date="2015-04" db="EMBL/GenBank/DDBJ databases">
        <title>The draft genome sequence of Erythrobacter marinus HWDM-33.</title>
        <authorList>
            <person name="Zhuang L."/>
            <person name="Liu Y."/>
            <person name="Shao Z."/>
        </authorList>
    </citation>
    <scope>NUCLEOTIDE SEQUENCE [LARGE SCALE GENOMIC DNA]</scope>
    <source>
        <strain evidence="15 16">HWDM-33</strain>
    </source>
</reference>
<gene>
    <name evidence="15" type="ORF">AAV99_10835</name>
</gene>
<keyword evidence="4" id="KW-1003">Cell membrane</keyword>
<keyword evidence="16" id="KW-1185">Reference proteome</keyword>
<dbReference type="AlphaFoldDB" id="A0A0H0XLD4"/>
<dbReference type="Proteomes" id="UP000053455">
    <property type="component" value="Unassembled WGS sequence"/>
</dbReference>
<keyword evidence="11 13" id="KW-0472">Membrane</keyword>
<dbReference type="GO" id="GO:0046872">
    <property type="term" value="F:metal ion binding"/>
    <property type="evidence" value="ECO:0007669"/>
    <property type="project" value="UniProtKB-KW"/>
</dbReference>
<dbReference type="GO" id="GO:0009055">
    <property type="term" value="F:electron transfer activity"/>
    <property type="evidence" value="ECO:0007669"/>
    <property type="project" value="InterPro"/>
</dbReference>
<evidence type="ECO:0000256" key="6">
    <source>
        <dbReference type="ARBA" id="ARBA00022692"/>
    </source>
</evidence>
<dbReference type="OrthoDB" id="1247465at2"/>
<dbReference type="PATRIC" id="fig|874156.12.peg.2222"/>
<dbReference type="InterPro" id="IPR011577">
    <property type="entry name" value="Cyt_b561_bac/Ni-Hgenase"/>
</dbReference>
<keyword evidence="10" id="KW-0408">Iron</keyword>
<dbReference type="GO" id="GO:0022904">
    <property type="term" value="P:respiratory electron transport chain"/>
    <property type="evidence" value="ECO:0007669"/>
    <property type="project" value="InterPro"/>
</dbReference>
<proteinExistence type="inferred from homology"/>
<evidence type="ECO:0000256" key="9">
    <source>
        <dbReference type="ARBA" id="ARBA00022989"/>
    </source>
</evidence>
<evidence type="ECO:0000256" key="4">
    <source>
        <dbReference type="ARBA" id="ARBA00022475"/>
    </source>
</evidence>
<dbReference type="GO" id="GO:0020037">
    <property type="term" value="F:heme binding"/>
    <property type="evidence" value="ECO:0007669"/>
    <property type="project" value="TreeGrafter"/>
</dbReference>
<feature type="domain" description="Cytochrome b561 bacterial/Ni-hydrogenase" evidence="14">
    <location>
        <begin position="6"/>
        <end position="177"/>
    </location>
</feature>
<evidence type="ECO:0000313" key="16">
    <source>
        <dbReference type="Proteomes" id="UP000053455"/>
    </source>
</evidence>
<dbReference type="STRING" id="874156.GCA_001021555_02270"/>
<evidence type="ECO:0000256" key="11">
    <source>
        <dbReference type="ARBA" id="ARBA00023136"/>
    </source>
</evidence>
<dbReference type="InterPro" id="IPR016174">
    <property type="entry name" value="Di-haem_cyt_TM"/>
</dbReference>
<evidence type="ECO:0000256" key="7">
    <source>
        <dbReference type="ARBA" id="ARBA00022723"/>
    </source>
</evidence>
<comment type="subcellular location">
    <subcellularLocation>
        <location evidence="2">Cell membrane</location>
        <topology evidence="2">Multi-pass membrane protein</topology>
    </subcellularLocation>
</comment>
<keyword evidence="9 13" id="KW-1133">Transmembrane helix</keyword>
<comment type="caution">
    <text evidence="15">The sequence shown here is derived from an EMBL/GenBank/DDBJ whole genome shotgun (WGS) entry which is preliminary data.</text>
</comment>
<dbReference type="PANTHER" id="PTHR30529">
    <property type="entry name" value="CYTOCHROME B561"/>
    <property type="match status" value="1"/>
</dbReference>
<evidence type="ECO:0000256" key="8">
    <source>
        <dbReference type="ARBA" id="ARBA00022982"/>
    </source>
</evidence>
<evidence type="ECO:0000256" key="2">
    <source>
        <dbReference type="ARBA" id="ARBA00004651"/>
    </source>
</evidence>
<evidence type="ECO:0000256" key="3">
    <source>
        <dbReference type="ARBA" id="ARBA00022448"/>
    </source>
</evidence>
<evidence type="ECO:0000256" key="1">
    <source>
        <dbReference type="ARBA" id="ARBA00001970"/>
    </source>
</evidence>
<dbReference type="GO" id="GO:0005886">
    <property type="term" value="C:plasma membrane"/>
    <property type="evidence" value="ECO:0007669"/>
    <property type="project" value="UniProtKB-SubCell"/>
</dbReference>
<evidence type="ECO:0000313" key="15">
    <source>
        <dbReference type="EMBL" id="KLI63174.1"/>
    </source>
</evidence>
<dbReference type="EMBL" id="LBHU01000003">
    <property type="protein sequence ID" value="KLI63174.1"/>
    <property type="molecule type" value="Genomic_DNA"/>
</dbReference>
<evidence type="ECO:0000256" key="10">
    <source>
        <dbReference type="ARBA" id="ARBA00023004"/>
    </source>
</evidence>
<evidence type="ECO:0000256" key="13">
    <source>
        <dbReference type="SAM" id="Phobius"/>
    </source>
</evidence>
<keyword evidence="5" id="KW-0349">Heme</keyword>
<keyword evidence="7" id="KW-0479">Metal-binding</keyword>
<protein>
    <submittedName>
        <fullName evidence="15">Cytochrome B561</fullName>
    </submittedName>
</protein>
<evidence type="ECO:0000256" key="12">
    <source>
        <dbReference type="ARBA" id="ARBA00037975"/>
    </source>
</evidence>
<keyword evidence="3" id="KW-0813">Transport</keyword>
<sequence>MSKHQRYSGVAMLFHWVIAGLVILNWRLAENAEHAAARAEKIAIFNDHKAVGITILALTIGRLAWRLSHPVPPLPSGYANWERILARSTHVIFYVLLIGLPIGGWLANSLGGQQIEMFGLFTIGALPVGSNEGLSEEIFDLHKTGGTIMIYLVGLHVLGGLKHTFFDKDGGIFRMLPFGKVGPRSSL</sequence>